<dbReference type="SMART" id="SM00184">
    <property type="entry name" value="RING"/>
    <property type="match status" value="1"/>
</dbReference>
<dbReference type="GO" id="GO:0008270">
    <property type="term" value="F:zinc ion binding"/>
    <property type="evidence" value="ECO:0007669"/>
    <property type="project" value="UniProtKB-KW"/>
</dbReference>
<dbReference type="Gene3D" id="3.40.50.300">
    <property type="entry name" value="P-loop containing nucleotide triphosphate hydrolases"/>
    <property type="match status" value="2"/>
</dbReference>
<protein>
    <submittedName>
        <fullName evidence="12">Helicase, putative</fullName>
    </submittedName>
</protein>
<dbReference type="GeneID" id="22576057"/>
<evidence type="ECO:0000256" key="6">
    <source>
        <dbReference type="ARBA" id="ARBA00022833"/>
    </source>
</evidence>
<dbReference type="InterPro" id="IPR001650">
    <property type="entry name" value="Helicase_C-like"/>
</dbReference>
<proteinExistence type="predicted"/>
<sequence>MPPKRAKWKAVEAAAGKSASRKRGRSMTAAANAPTAEEHIVEEAQASSSPPSQSSSNSNSVVSIPPPPALIDVDAAPCEVPVEGKLRQATRQTTLTGAILNTAPVPSRVSTKKSRSRDGVDGRKRGAVGGELKPVPGSARISLKGATPSLPLEGPASAALLEEALLTHLRSALARNYMLMTGRTIELAAQPHTSNMMGVLGALAKTTEVEETAAPADDNADEPDNDASSAKSLALEASGVNDVAMRAVLPCVQYFIISECARVARVVRREGGKGYGDDPATRAAELLGFLLSMLDKHDTFSTLLALACPSCRVAGVSYSAFSCLTQYMVLSQRASAEEIPLMDQKILIERLGLLDGCRSATGCPLDVVECCPFGVAHVHLYLLIRTSPGERVNSRLAKLRWQHKPFELLSFPSLAKAAKAFDTAMDRYMADRTRDLIRHQRIAPNSAGGWAPLTGKQAKSPQFTAAQRALLKPKAGCLTWAEELLRAILPETATQPWHRNSEDLQSRIRRFYAYTCADVNHGGYFSATLEPASALWFSPSSMGSFMSTTSLVQARLLFSQMKVCQHVAEAVQHGGRCSCHSHHNAAAAAVLFVEAHGPYMAARRHCCDESYLLVGNDTVNLSRTTDAAVDVDAVEEKATTPGAAAAGGCQEAASFYAAGSFVRFQATLGVTGSMNAAQIVDCVARVATESAEALPVSQVPRQYIQAELKRHQLESVQLMWNKECGGYREHVSVPLYHIDTGAVLAARHVGVMYYCAATNETIVARSSGNSVAAGREAEADVDAWNVAGVRVRGGLLCDDVGLGKTLSILTLCAYDRAMREASSSDTKEAKALGSEMASVARRFWQVSVKPAAMRHCILGFSPEVLHWAFGNFRSGIVPHPTMPTRLPHTTLVVVPLSIATQWIGEIHKFYPTASYILFYGAKRAQYTADDMQRADFVITTYETLSTHLRQEASGLEFWMTRAADETDDAVCAKAASHGWSNLMPSELLAAVQQYASDVVWPAASGMREAGGTGIRLEMMQSSDCAAVPPLQLGQGETRSSRRVSGHDRAQRGGGAKLQLPSPAAAITTTAVSGTWTLEFDAVHGMPAFRCPAFSLSVSFDDSVVDTALRSVYRHTCLPDTGAVSDAFLDHTWELLKGYSAATAAAPATQVEITQCRLFDGQGTHCATSAFLALLFHAAEMYTLPDPTRRELVRHVLLPPLWRVLVGYWANMKAHYADVAVAEATGRPALRITDLLFRRVVLDESQKCGAASLFHLLSGERCWAVTGTPINNNKTESLGLALRFLGLHSAARLLSRPPLRHVYLTHAYLNTHNVSAYYTAGHFLSHSVNRGLRSLWVRRHSDALPGSVEDEVAFCVCAQCLQRDLYGTSEASLANIPSEYRLWSPPRDLQVGLPCLPSSLFEVLALTMVRHERNQDVRRELQLTPAHYQVHYAALTVDEMHLYDRVALVIMSVAARLHRQGVLSSRMGYAMQWVQELCRLCLHPSRVGNDDLLRGDIEAHVLRGVRLMSDDRVCGINISEVLADSFVAATPQEALEWVTSMAAARKPGLLRNSSIPEETATTLAEIAQVPPLLPQCGICMDNMAAPTLLKCLHMFCKECVLGVIDASRSVMGNVNAKCPYCRDRKSMMEEKRVVMVDTTVPMKVVAETRHNDKSSTTAAAHSGDEDVNVVLARIGDGSRVRAFLEVVEEIWRTQPDDGVLVFSKYPAFLQLAYDAVAARGYAPHMVCGASSLAQRQRAMRAMQSSSGDSALSQRRILFVTSRSANAGLNLTFANHVVFLEPNLNPAIEHQAVGRVHRFGQLKQVIVHHIFAPHTIEEVIYRRSVRLREQAAQGQQSPTSATPGTGTRDSDALQRRTQFGRIAPAEVLLLLEYPVSPQTA</sequence>
<feature type="domain" description="RING-type" evidence="10">
    <location>
        <begin position="1575"/>
        <end position="1621"/>
    </location>
</feature>
<dbReference type="eggNOG" id="KOG1001">
    <property type="taxonomic scope" value="Eukaryota"/>
</dbReference>
<evidence type="ECO:0000256" key="5">
    <source>
        <dbReference type="ARBA" id="ARBA00022806"/>
    </source>
</evidence>
<feature type="region of interest" description="Disordered" evidence="9">
    <location>
        <begin position="1828"/>
        <end position="1849"/>
    </location>
</feature>
<dbReference type="Pfam" id="PF00271">
    <property type="entry name" value="Helicase_C"/>
    <property type="match status" value="1"/>
</dbReference>
<reference evidence="12 13" key="1">
    <citation type="journal article" date="2015" name="Sci. Rep.">
        <title>The genome of Leishmania panamensis: insights into genomics of the L. (Viannia) subgenus.</title>
        <authorList>
            <person name="Llanes A."/>
            <person name="Restrepo C.M."/>
            <person name="Vecchio G.D."/>
            <person name="Anguizola F.J."/>
            <person name="Lleonart R."/>
        </authorList>
    </citation>
    <scope>NUCLEOTIDE SEQUENCE [LARGE SCALE GENOMIC DNA]</scope>
    <source>
        <strain evidence="12 13">MHOM/PA/94/PSC-1</strain>
    </source>
</reference>
<evidence type="ECO:0000259" key="10">
    <source>
        <dbReference type="PROSITE" id="PS50089"/>
    </source>
</evidence>
<keyword evidence="3 8" id="KW-0863">Zinc-finger</keyword>
<gene>
    <name evidence="12" type="ORF">LPMP_261540</name>
</gene>
<evidence type="ECO:0000256" key="1">
    <source>
        <dbReference type="ARBA" id="ARBA00022723"/>
    </source>
</evidence>
<feature type="compositionally biased region" description="Low complexity" evidence="9">
    <location>
        <begin position="47"/>
        <end position="63"/>
    </location>
</feature>
<dbReference type="GO" id="GO:0008094">
    <property type="term" value="F:ATP-dependent activity, acting on DNA"/>
    <property type="evidence" value="ECO:0007669"/>
    <property type="project" value="TreeGrafter"/>
</dbReference>
<dbReference type="Pfam" id="PF00176">
    <property type="entry name" value="SNF2-rel_dom"/>
    <property type="match status" value="1"/>
</dbReference>
<dbReference type="InterPro" id="IPR049730">
    <property type="entry name" value="SNF2/RAD54-like_C"/>
</dbReference>
<dbReference type="SUPFAM" id="SSF57850">
    <property type="entry name" value="RING/U-box"/>
    <property type="match status" value="1"/>
</dbReference>
<evidence type="ECO:0000256" key="4">
    <source>
        <dbReference type="ARBA" id="ARBA00022801"/>
    </source>
</evidence>
<feature type="region of interest" description="Disordered" evidence="9">
    <location>
        <begin position="106"/>
        <end position="134"/>
    </location>
</feature>
<evidence type="ECO:0000256" key="3">
    <source>
        <dbReference type="ARBA" id="ARBA00022771"/>
    </source>
</evidence>
<dbReference type="SMART" id="SM00490">
    <property type="entry name" value="HELICc"/>
    <property type="match status" value="1"/>
</dbReference>
<feature type="domain" description="Helicase C-terminal" evidence="11">
    <location>
        <begin position="1678"/>
        <end position="1843"/>
    </location>
</feature>
<dbReference type="Pfam" id="PF00097">
    <property type="entry name" value="zf-C3HC4"/>
    <property type="match status" value="1"/>
</dbReference>
<evidence type="ECO:0000256" key="7">
    <source>
        <dbReference type="ARBA" id="ARBA00022840"/>
    </source>
</evidence>
<dbReference type="KEGG" id="lpan:LPMP_261540"/>
<dbReference type="PROSITE" id="PS00518">
    <property type="entry name" value="ZF_RING_1"/>
    <property type="match status" value="1"/>
</dbReference>
<feature type="compositionally biased region" description="Polar residues" evidence="9">
    <location>
        <begin position="1830"/>
        <end position="1845"/>
    </location>
</feature>
<dbReference type="PANTHER" id="PTHR45626:SF17">
    <property type="entry name" value="HELICASE-LIKE TRANSCRIPTION FACTOR"/>
    <property type="match status" value="1"/>
</dbReference>
<dbReference type="GO" id="GO:0005634">
    <property type="term" value="C:nucleus"/>
    <property type="evidence" value="ECO:0007669"/>
    <property type="project" value="TreeGrafter"/>
</dbReference>
<dbReference type="Proteomes" id="UP000063063">
    <property type="component" value="Chromosome 26"/>
</dbReference>
<dbReference type="CDD" id="cd18793">
    <property type="entry name" value="SF2_C_SNF"/>
    <property type="match status" value="1"/>
</dbReference>
<dbReference type="VEuPathDB" id="TriTrypDB:LPAL13_260020800"/>
<dbReference type="GO" id="GO:0016787">
    <property type="term" value="F:hydrolase activity"/>
    <property type="evidence" value="ECO:0007669"/>
    <property type="project" value="UniProtKB-KW"/>
</dbReference>
<dbReference type="GO" id="GO:0005524">
    <property type="term" value="F:ATP binding"/>
    <property type="evidence" value="ECO:0007669"/>
    <property type="project" value="UniProtKB-KW"/>
</dbReference>
<keyword evidence="1" id="KW-0479">Metal-binding</keyword>
<evidence type="ECO:0000256" key="9">
    <source>
        <dbReference type="SAM" id="MobiDB-lite"/>
    </source>
</evidence>
<dbReference type="EMBL" id="CP009395">
    <property type="protein sequence ID" value="AIN99267.1"/>
    <property type="molecule type" value="Genomic_DNA"/>
</dbReference>
<dbReference type="SMART" id="SM00487">
    <property type="entry name" value="DEXDc"/>
    <property type="match status" value="1"/>
</dbReference>
<dbReference type="SUPFAM" id="SSF52540">
    <property type="entry name" value="P-loop containing nucleoside triphosphate hydrolases"/>
    <property type="match status" value="2"/>
</dbReference>
<dbReference type="InterPro" id="IPR013083">
    <property type="entry name" value="Znf_RING/FYVE/PHD"/>
</dbReference>
<name>A0A088RT18_LEIPA</name>
<dbReference type="InterPro" id="IPR000330">
    <property type="entry name" value="SNF2_N"/>
</dbReference>
<organism evidence="12 13">
    <name type="scientific">Leishmania panamensis</name>
    <dbReference type="NCBI Taxonomy" id="5679"/>
    <lineage>
        <taxon>Eukaryota</taxon>
        <taxon>Discoba</taxon>
        <taxon>Euglenozoa</taxon>
        <taxon>Kinetoplastea</taxon>
        <taxon>Metakinetoplastina</taxon>
        <taxon>Trypanosomatida</taxon>
        <taxon>Trypanosomatidae</taxon>
        <taxon>Leishmaniinae</taxon>
        <taxon>Leishmania</taxon>
        <taxon>Leishmania guyanensis species complex</taxon>
    </lineage>
</organism>
<keyword evidence="6" id="KW-0862">Zinc</keyword>
<evidence type="ECO:0000256" key="8">
    <source>
        <dbReference type="PROSITE-ProRule" id="PRU00175"/>
    </source>
</evidence>
<dbReference type="InterPro" id="IPR050628">
    <property type="entry name" value="SNF2_RAD54_helicase_TF"/>
</dbReference>
<evidence type="ECO:0000313" key="13">
    <source>
        <dbReference type="Proteomes" id="UP000063063"/>
    </source>
</evidence>
<feature type="region of interest" description="Disordered" evidence="9">
    <location>
        <begin position="209"/>
        <end position="230"/>
    </location>
</feature>
<dbReference type="PANTHER" id="PTHR45626">
    <property type="entry name" value="TRANSCRIPTION TERMINATION FACTOR 2-RELATED"/>
    <property type="match status" value="1"/>
</dbReference>
<keyword evidence="13" id="KW-1185">Reference proteome</keyword>
<dbReference type="OrthoDB" id="261644at2759"/>
<dbReference type="InterPro" id="IPR017907">
    <property type="entry name" value="Znf_RING_CS"/>
</dbReference>
<dbReference type="VEuPathDB" id="TriTrypDB:LPMP_261540"/>
<dbReference type="InterPro" id="IPR014001">
    <property type="entry name" value="Helicase_ATP-bd"/>
</dbReference>
<keyword evidence="5 12" id="KW-0347">Helicase</keyword>
<dbReference type="GO" id="GO:0004386">
    <property type="term" value="F:helicase activity"/>
    <property type="evidence" value="ECO:0007669"/>
    <property type="project" value="UniProtKB-KW"/>
</dbReference>
<dbReference type="RefSeq" id="XP_010699974.1">
    <property type="nucleotide sequence ID" value="XM_010701672.1"/>
</dbReference>
<evidence type="ECO:0000256" key="2">
    <source>
        <dbReference type="ARBA" id="ARBA00022741"/>
    </source>
</evidence>
<dbReference type="PROSITE" id="PS50089">
    <property type="entry name" value="ZF_RING_2"/>
    <property type="match status" value="1"/>
</dbReference>
<keyword evidence="4" id="KW-0378">Hydrolase</keyword>
<accession>A0A088RT18</accession>
<dbReference type="CDD" id="cd16449">
    <property type="entry name" value="RING-HC"/>
    <property type="match status" value="1"/>
</dbReference>
<evidence type="ECO:0000259" key="11">
    <source>
        <dbReference type="PROSITE" id="PS51194"/>
    </source>
</evidence>
<keyword evidence="2" id="KW-0547">Nucleotide-binding</keyword>
<dbReference type="GO" id="GO:0006281">
    <property type="term" value="P:DNA repair"/>
    <property type="evidence" value="ECO:0007669"/>
    <property type="project" value="TreeGrafter"/>
</dbReference>
<feature type="region of interest" description="Disordered" evidence="9">
    <location>
        <begin position="1"/>
        <end position="68"/>
    </location>
</feature>
<dbReference type="PROSITE" id="PS51194">
    <property type="entry name" value="HELICASE_CTER"/>
    <property type="match status" value="1"/>
</dbReference>
<dbReference type="Gene3D" id="3.30.40.10">
    <property type="entry name" value="Zinc/RING finger domain, C3HC4 (zinc finger)"/>
    <property type="match status" value="1"/>
</dbReference>
<evidence type="ECO:0000313" key="12">
    <source>
        <dbReference type="EMBL" id="AIN99267.1"/>
    </source>
</evidence>
<dbReference type="InterPro" id="IPR027417">
    <property type="entry name" value="P-loop_NTPase"/>
</dbReference>
<keyword evidence="7" id="KW-0067">ATP-binding</keyword>
<dbReference type="FunFam" id="3.40.50.10810:FF:000135">
    <property type="entry name" value="Uncharacterized protein"/>
    <property type="match status" value="1"/>
</dbReference>
<dbReference type="InterPro" id="IPR018957">
    <property type="entry name" value="Znf_C3HC4_RING-type"/>
</dbReference>
<feature type="region of interest" description="Disordered" evidence="9">
    <location>
        <begin position="1031"/>
        <end position="1058"/>
    </location>
</feature>
<dbReference type="InterPro" id="IPR001841">
    <property type="entry name" value="Znf_RING"/>
</dbReference>